<keyword evidence="3" id="KW-1185">Reference proteome</keyword>
<evidence type="ECO:0000313" key="3">
    <source>
        <dbReference type="Proteomes" id="UP000020218"/>
    </source>
</evidence>
<dbReference type="STRING" id="1454001.AW08_01054"/>
<dbReference type="Proteomes" id="UP000020218">
    <property type="component" value="Unassembled WGS sequence"/>
</dbReference>
<evidence type="ECO:0000256" key="1">
    <source>
        <dbReference type="SAM" id="Phobius"/>
    </source>
</evidence>
<keyword evidence="1" id="KW-0812">Transmembrane</keyword>
<dbReference type="AlphaFoldDB" id="A0A011NVU5"/>
<accession>A0A011NVU5</accession>
<proteinExistence type="predicted"/>
<comment type="caution">
    <text evidence="2">The sequence shown here is derived from an EMBL/GenBank/DDBJ whole genome shotgun (WGS) entry which is preliminary data.</text>
</comment>
<evidence type="ECO:0000313" key="2">
    <source>
        <dbReference type="EMBL" id="EXI68742.1"/>
    </source>
</evidence>
<dbReference type="PATRIC" id="fig|1454001.3.peg.999"/>
<organism evidence="2 3">
    <name type="scientific">Candidatus Accumulibacter adjunctus</name>
    <dbReference type="NCBI Taxonomy" id="1454001"/>
    <lineage>
        <taxon>Bacteria</taxon>
        <taxon>Pseudomonadati</taxon>
        <taxon>Pseudomonadota</taxon>
        <taxon>Betaproteobacteria</taxon>
        <taxon>Candidatus Accumulibacter</taxon>
    </lineage>
</organism>
<dbReference type="EMBL" id="JFAX01000004">
    <property type="protein sequence ID" value="EXI68742.1"/>
    <property type="molecule type" value="Genomic_DNA"/>
</dbReference>
<protein>
    <submittedName>
        <fullName evidence="2">Integral membrane protein linked to a cation pump</fullName>
    </submittedName>
</protein>
<keyword evidence="1" id="KW-0472">Membrane</keyword>
<keyword evidence="1" id="KW-1133">Transmembrane helix</keyword>
<name>A0A011NVU5_9PROT</name>
<reference evidence="2" key="1">
    <citation type="submission" date="2014-02" db="EMBL/GenBank/DDBJ databases">
        <title>Expanding our view of genomic diversity in Candidatus Accumulibacter clades.</title>
        <authorList>
            <person name="Skennerton C.T."/>
            <person name="Barr J.J."/>
            <person name="Slater F.R."/>
            <person name="Bond P.L."/>
            <person name="Tyson G.W."/>
        </authorList>
    </citation>
    <scope>NUCLEOTIDE SEQUENCE [LARGE SCALE GENOMIC DNA]</scope>
</reference>
<dbReference type="Pfam" id="PF05751">
    <property type="entry name" value="FixH"/>
    <property type="match status" value="1"/>
</dbReference>
<dbReference type="InterPro" id="IPR008620">
    <property type="entry name" value="FixH"/>
</dbReference>
<feature type="transmembrane region" description="Helical" evidence="1">
    <location>
        <begin position="20"/>
        <end position="40"/>
    </location>
</feature>
<gene>
    <name evidence="2" type="ORF">AW08_01054</name>
</gene>
<sequence length="180" mass="19992">MSKPVNSPVTPWYRQPWPWLLMLGPLVVVVAGLATAYLAVVSDDGLVVDDYYKEGLGINQRTARDQRAADLGIAAELVLSSSGERIRVLLQAGEDVRMPDRLSLRIAHPTRPGLDQNLLLRGEGGRVYGAPLRRVQEGRWHVVLEDERQEWRLAGDWAARPETVMQLQAARPATAPARVN</sequence>